<comment type="caution">
    <text evidence="1">The sequence shown here is derived from an EMBL/GenBank/DDBJ whole genome shotgun (WGS) entry which is preliminary data.</text>
</comment>
<evidence type="ECO:0008006" key="3">
    <source>
        <dbReference type="Google" id="ProtNLM"/>
    </source>
</evidence>
<organism evidence="1 2">
    <name type="scientific">Postechiella marina</name>
    <dbReference type="NCBI Taxonomy" id="943941"/>
    <lineage>
        <taxon>Bacteria</taxon>
        <taxon>Pseudomonadati</taxon>
        <taxon>Bacteroidota</taxon>
        <taxon>Flavobacteriia</taxon>
        <taxon>Flavobacteriales</taxon>
        <taxon>Flavobacteriaceae</taxon>
        <taxon>Postechiella</taxon>
    </lineage>
</organism>
<protein>
    <recommendedName>
        <fullName evidence="3">Lipoprotein</fullName>
    </recommendedName>
</protein>
<accession>A0ABP8C6S0</accession>
<evidence type="ECO:0000313" key="1">
    <source>
        <dbReference type="EMBL" id="GAA4234749.1"/>
    </source>
</evidence>
<dbReference type="Proteomes" id="UP001501496">
    <property type="component" value="Unassembled WGS sequence"/>
</dbReference>
<keyword evidence="2" id="KW-1185">Reference proteome</keyword>
<name>A0ABP8C6S0_9FLAO</name>
<gene>
    <name evidence="1" type="ORF">GCM10022291_14910</name>
</gene>
<sequence>MKYMKPFYILICFFIITNCSSSREENENCKFLLDIAVNININLKLPEYSQLKFAGNSVYIANQGNGGVIVSFTGADYLAWDARDPNQVQTECSILVNSGLTATSSCDNKNEYSLVTGQILNNGTLPCSLRNYRVESFGDALRITY</sequence>
<reference evidence="2" key="1">
    <citation type="journal article" date="2019" name="Int. J. Syst. Evol. Microbiol.">
        <title>The Global Catalogue of Microorganisms (GCM) 10K type strain sequencing project: providing services to taxonomists for standard genome sequencing and annotation.</title>
        <authorList>
            <consortium name="The Broad Institute Genomics Platform"/>
            <consortium name="The Broad Institute Genome Sequencing Center for Infectious Disease"/>
            <person name="Wu L."/>
            <person name="Ma J."/>
        </authorList>
    </citation>
    <scope>NUCLEOTIDE SEQUENCE [LARGE SCALE GENOMIC DNA]</scope>
    <source>
        <strain evidence="2">JCM 17630</strain>
    </source>
</reference>
<proteinExistence type="predicted"/>
<dbReference type="EMBL" id="BAABCA010000003">
    <property type="protein sequence ID" value="GAA4234749.1"/>
    <property type="molecule type" value="Genomic_DNA"/>
</dbReference>
<evidence type="ECO:0000313" key="2">
    <source>
        <dbReference type="Proteomes" id="UP001501496"/>
    </source>
</evidence>